<name>A0ABQ1Z133_9BACT</name>
<accession>A0ABQ1Z133</accession>
<dbReference type="EMBL" id="BMIA01000003">
    <property type="protein sequence ID" value="GGH46270.1"/>
    <property type="molecule type" value="Genomic_DNA"/>
</dbReference>
<evidence type="ECO:0000313" key="1">
    <source>
        <dbReference type="EMBL" id="GGH46270.1"/>
    </source>
</evidence>
<protein>
    <submittedName>
        <fullName evidence="1">Uncharacterized protein</fullName>
    </submittedName>
</protein>
<evidence type="ECO:0000313" key="2">
    <source>
        <dbReference type="Proteomes" id="UP000600214"/>
    </source>
</evidence>
<proteinExistence type="predicted"/>
<organism evidence="1 2">
    <name type="scientific">Dyadobacter endophyticus</name>
    <dbReference type="NCBI Taxonomy" id="1749036"/>
    <lineage>
        <taxon>Bacteria</taxon>
        <taxon>Pseudomonadati</taxon>
        <taxon>Bacteroidota</taxon>
        <taxon>Cytophagia</taxon>
        <taxon>Cytophagales</taxon>
        <taxon>Spirosomataceae</taxon>
        <taxon>Dyadobacter</taxon>
    </lineage>
</organism>
<reference evidence="2" key="1">
    <citation type="journal article" date="2019" name="Int. J. Syst. Evol. Microbiol.">
        <title>The Global Catalogue of Microorganisms (GCM) 10K type strain sequencing project: providing services to taxonomists for standard genome sequencing and annotation.</title>
        <authorList>
            <consortium name="The Broad Institute Genomics Platform"/>
            <consortium name="The Broad Institute Genome Sequencing Center for Infectious Disease"/>
            <person name="Wu L."/>
            <person name="Ma J."/>
        </authorList>
    </citation>
    <scope>NUCLEOTIDE SEQUENCE [LARGE SCALE GENOMIC DNA]</scope>
    <source>
        <strain evidence="2">CGMCC 1.15288</strain>
    </source>
</reference>
<comment type="caution">
    <text evidence="1">The sequence shown here is derived from an EMBL/GenBank/DDBJ whole genome shotgun (WGS) entry which is preliminary data.</text>
</comment>
<dbReference type="Proteomes" id="UP000600214">
    <property type="component" value="Unassembled WGS sequence"/>
</dbReference>
<keyword evidence="2" id="KW-1185">Reference proteome</keyword>
<sequence length="63" mass="7308">MVKKVIKNAIFDMQSNFLPISFGYVYESTQSTIPNIKTHENQHRNIGRAYSGRRLPVEQVARQ</sequence>
<gene>
    <name evidence="1" type="ORF">GCM10007423_45880</name>
</gene>